<proteinExistence type="predicted"/>
<sequence>MPAASVKNRLPTAYATVLCTLRHLHLAPLVRGSSVFVRGCAGVLIASQPFTAGHRSQRGTGFSGSGFSGSTQRAPSSTSHLLAPRMMRMM</sequence>
<dbReference type="EMBL" id="JANPWB010000015">
    <property type="protein sequence ID" value="KAJ1091889.1"/>
    <property type="molecule type" value="Genomic_DNA"/>
</dbReference>
<gene>
    <name evidence="2" type="ORF">NDU88_005003</name>
</gene>
<accession>A0AAV7LMZ7</accession>
<dbReference type="AlphaFoldDB" id="A0AAV7LMZ7"/>
<reference evidence="2" key="1">
    <citation type="journal article" date="2022" name="bioRxiv">
        <title>Sequencing and chromosome-scale assembly of the giantPleurodeles waltlgenome.</title>
        <authorList>
            <person name="Brown T."/>
            <person name="Elewa A."/>
            <person name="Iarovenko S."/>
            <person name="Subramanian E."/>
            <person name="Araus A.J."/>
            <person name="Petzold A."/>
            <person name="Susuki M."/>
            <person name="Suzuki K.-i.T."/>
            <person name="Hayashi T."/>
            <person name="Toyoda A."/>
            <person name="Oliveira C."/>
            <person name="Osipova E."/>
            <person name="Leigh N.D."/>
            <person name="Simon A."/>
            <person name="Yun M.H."/>
        </authorList>
    </citation>
    <scope>NUCLEOTIDE SEQUENCE</scope>
    <source>
        <strain evidence="2">20211129_DDA</strain>
        <tissue evidence="2">Liver</tissue>
    </source>
</reference>
<evidence type="ECO:0000313" key="3">
    <source>
        <dbReference type="Proteomes" id="UP001066276"/>
    </source>
</evidence>
<evidence type="ECO:0000256" key="1">
    <source>
        <dbReference type="SAM" id="MobiDB-lite"/>
    </source>
</evidence>
<dbReference type="Proteomes" id="UP001066276">
    <property type="component" value="Chromosome 11"/>
</dbReference>
<organism evidence="2 3">
    <name type="scientific">Pleurodeles waltl</name>
    <name type="common">Iberian ribbed newt</name>
    <dbReference type="NCBI Taxonomy" id="8319"/>
    <lineage>
        <taxon>Eukaryota</taxon>
        <taxon>Metazoa</taxon>
        <taxon>Chordata</taxon>
        <taxon>Craniata</taxon>
        <taxon>Vertebrata</taxon>
        <taxon>Euteleostomi</taxon>
        <taxon>Amphibia</taxon>
        <taxon>Batrachia</taxon>
        <taxon>Caudata</taxon>
        <taxon>Salamandroidea</taxon>
        <taxon>Salamandridae</taxon>
        <taxon>Pleurodelinae</taxon>
        <taxon>Pleurodeles</taxon>
    </lineage>
</organism>
<comment type="caution">
    <text evidence="2">The sequence shown here is derived from an EMBL/GenBank/DDBJ whole genome shotgun (WGS) entry which is preliminary data.</text>
</comment>
<evidence type="ECO:0000313" key="2">
    <source>
        <dbReference type="EMBL" id="KAJ1091889.1"/>
    </source>
</evidence>
<protein>
    <submittedName>
        <fullName evidence="2">Uncharacterized protein</fullName>
    </submittedName>
</protein>
<feature type="region of interest" description="Disordered" evidence="1">
    <location>
        <begin position="53"/>
        <end position="90"/>
    </location>
</feature>
<name>A0AAV7LMZ7_PLEWA</name>
<keyword evidence="3" id="KW-1185">Reference proteome</keyword>